<dbReference type="Proteomes" id="UP001295444">
    <property type="component" value="Chromosome 12"/>
</dbReference>
<accession>A0AAD1WVM4</accession>
<dbReference type="InterPro" id="IPR029058">
    <property type="entry name" value="AB_hydrolase_fold"/>
</dbReference>
<dbReference type="EMBL" id="OW240923">
    <property type="protein sequence ID" value="CAH2324156.1"/>
    <property type="molecule type" value="Genomic_DNA"/>
</dbReference>
<gene>
    <name evidence="3" type="ORF">PECUL_23A050763</name>
</gene>
<protein>
    <recommendedName>
        <fullName evidence="2">Carboxylesterase type B domain-containing protein</fullName>
    </recommendedName>
</protein>
<comment type="similarity">
    <text evidence="1">Belongs to the type-B carboxylesterase/lipase family.</text>
</comment>
<name>A0AAD1WVM4_PELCU</name>
<evidence type="ECO:0000313" key="4">
    <source>
        <dbReference type="Proteomes" id="UP001295444"/>
    </source>
</evidence>
<dbReference type="Gene3D" id="3.40.50.1820">
    <property type="entry name" value="alpha/beta hydrolase"/>
    <property type="match status" value="1"/>
</dbReference>
<evidence type="ECO:0000259" key="2">
    <source>
        <dbReference type="Pfam" id="PF00135"/>
    </source>
</evidence>
<dbReference type="InterPro" id="IPR002018">
    <property type="entry name" value="CarbesteraseB"/>
</dbReference>
<feature type="domain" description="Carboxylesterase type B" evidence="2">
    <location>
        <begin position="4"/>
        <end position="248"/>
    </location>
</feature>
<dbReference type="SUPFAM" id="SSF53474">
    <property type="entry name" value="alpha/beta-Hydrolases"/>
    <property type="match status" value="1"/>
</dbReference>
<evidence type="ECO:0000256" key="1">
    <source>
        <dbReference type="ARBA" id="ARBA00005964"/>
    </source>
</evidence>
<dbReference type="InterPro" id="IPR050309">
    <property type="entry name" value="Type-B_Carboxylest/Lipase"/>
</dbReference>
<reference evidence="3" key="1">
    <citation type="submission" date="2022-03" db="EMBL/GenBank/DDBJ databases">
        <authorList>
            <person name="Alioto T."/>
            <person name="Alioto T."/>
            <person name="Gomez Garrido J."/>
        </authorList>
    </citation>
    <scope>NUCLEOTIDE SEQUENCE</scope>
</reference>
<keyword evidence="4" id="KW-1185">Reference proteome</keyword>
<proteinExistence type="inferred from homology"/>
<evidence type="ECO:0000313" key="3">
    <source>
        <dbReference type="EMBL" id="CAH2324156.1"/>
    </source>
</evidence>
<dbReference type="AlphaFoldDB" id="A0AAD1WVM4"/>
<organism evidence="3 4">
    <name type="scientific">Pelobates cultripes</name>
    <name type="common">Western spadefoot toad</name>
    <dbReference type="NCBI Taxonomy" id="61616"/>
    <lineage>
        <taxon>Eukaryota</taxon>
        <taxon>Metazoa</taxon>
        <taxon>Chordata</taxon>
        <taxon>Craniata</taxon>
        <taxon>Vertebrata</taxon>
        <taxon>Euteleostomi</taxon>
        <taxon>Amphibia</taxon>
        <taxon>Batrachia</taxon>
        <taxon>Anura</taxon>
        <taxon>Pelobatoidea</taxon>
        <taxon>Pelobatidae</taxon>
        <taxon>Pelobates</taxon>
    </lineage>
</organism>
<dbReference type="Pfam" id="PF00135">
    <property type="entry name" value="COesterase"/>
    <property type="match status" value="1"/>
</dbReference>
<dbReference type="PANTHER" id="PTHR11559">
    <property type="entry name" value="CARBOXYLESTERASE"/>
    <property type="match status" value="1"/>
</dbReference>
<sequence>MNFFTLPGTVDGVFLPKPAEEILANKESNDVPLMIGVTEQEFGWVIPKLMNVSGLGEGMDRTTVESILQAFPYMNNAPGVLSLVMDEYIGDTSDLSEIRNRFLDLCGDAVFVMPALKTAKYHRGALNGIYNYEEKVYMWSRSPKKKLRLTDDPEGRFIILGKNSDDRNFGFDGWFLSARIGVNPLKDGEKKEMPHVITAFWYKISMNHHPSESGLVKWPSYQENEAYMQLDLEQKLSEKYKADKFVFWSETLPETILILSEEQREECEDL</sequence>